<dbReference type="EMBL" id="RJUF01000005">
    <property type="protein sequence ID" value="MCP9762014.1"/>
    <property type="molecule type" value="Genomic_DNA"/>
</dbReference>
<accession>A0AAE3H106</accession>
<comment type="caution">
    <text evidence="1">The sequence shown here is derived from an EMBL/GenBank/DDBJ whole genome shotgun (WGS) entry which is preliminary data.</text>
</comment>
<proteinExistence type="predicted"/>
<sequence>METLIIEAENQKIKALKTLLTAFGVNYRVAKKSELDTTDYLLKSKKNRKSLLESIGELKKGEIINRELLEL</sequence>
<keyword evidence="2" id="KW-1185">Reference proteome</keyword>
<evidence type="ECO:0000313" key="1">
    <source>
        <dbReference type="EMBL" id="MCP9762014.1"/>
    </source>
</evidence>
<dbReference type="AlphaFoldDB" id="A0AAE3H106"/>
<protein>
    <submittedName>
        <fullName evidence="1">Uncharacterized protein</fullName>
    </submittedName>
</protein>
<dbReference type="RefSeq" id="WP_255035766.1">
    <property type="nucleotide sequence ID" value="NZ_RJUF01000005.1"/>
</dbReference>
<name>A0AAE3H106_9BACT</name>
<gene>
    <name evidence="1" type="ORF">EGI31_03540</name>
</gene>
<organism evidence="1 2">
    <name type="scientific">Lacihabitans soyangensis</name>
    <dbReference type="NCBI Taxonomy" id="869394"/>
    <lineage>
        <taxon>Bacteria</taxon>
        <taxon>Pseudomonadati</taxon>
        <taxon>Bacteroidota</taxon>
        <taxon>Cytophagia</taxon>
        <taxon>Cytophagales</taxon>
        <taxon>Leadbetterellaceae</taxon>
        <taxon>Lacihabitans</taxon>
    </lineage>
</organism>
<dbReference type="Proteomes" id="UP001204144">
    <property type="component" value="Unassembled WGS sequence"/>
</dbReference>
<evidence type="ECO:0000313" key="2">
    <source>
        <dbReference type="Proteomes" id="UP001204144"/>
    </source>
</evidence>
<reference evidence="1 2" key="1">
    <citation type="submission" date="2018-11" db="EMBL/GenBank/DDBJ databases">
        <title>Novel bacteria species description.</title>
        <authorList>
            <person name="Han J.-H."/>
        </authorList>
    </citation>
    <scope>NUCLEOTIDE SEQUENCE [LARGE SCALE GENOMIC DNA]</scope>
    <source>
        <strain evidence="1 2">KCTC23259</strain>
    </source>
</reference>
<dbReference type="Gene3D" id="6.10.250.330">
    <property type="match status" value="1"/>
</dbReference>